<evidence type="ECO:0000256" key="1">
    <source>
        <dbReference type="ARBA" id="ARBA00004229"/>
    </source>
</evidence>
<feature type="domain" description="CRM" evidence="13">
    <location>
        <begin position="456"/>
        <end position="553"/>
    </location>
</feature>
<dbReference type="AlphaFoldDB" id="A0AAD4WBQ7"/>
<evidence type="ECO:0000256" key="4">
    <source>
        <dbReference type="ARBA" id="ARBA00022664"/>
    </source>
</evidence>
<sequence>MPATLFLTPLSTLSNTIHHLPSHSNPPFHSYNPISSALNSKPPQNPKPTNPIPSKSPNSLSLSSTTTTPNSKAPSEPNSSTDACIKAPTAPWMKGPLLLQPHEVIDFSKPRNKKTHNNAKAEKPDTVLAGKLVGIRGDRAIKQIVQSIERLGPNQKTDETQKGFGEFRIWDSLEGLGQNEKWDETHKDFVEFGIGGCLEGLGKAADSRFGGKMPWERDERIVFQRIKKKRVASAAELSLEKELLERLRAEAAKMRKWVKVKKAGVTQAIVDDIKFIWKTNELAMVKFDVPLCRNMHRAQEIVETKTGGMVVWRKKDTLVIYRGCNYQSSSKFFPKMRPCSADRQETLSSDHVQPDLEESSSYQYKSFESPVDEKMSRKDAEEDCIQSGTFQETSMSCQPTSRSLYEKEADRLLDGLGPRFIDWWMHKPLPVDADLLPEVVPGFKAPIRRCPPHTRSKLTDDELTFLRKFARSLPTHFVLGRNRKLQGLAAAILKLWEKSLIAKIAVKFGVPNTNNEQMAYELKCLTGGVLILRNKFIILLYRGKDFLPCGVADLVAKREVELTRWQLYEEHARQKAIETFCESGEPLVNTVGTLSEFQDIQTEYGELIKENKNVEIKLEAEKERLERELRNQERKFFILNKKIEKSTNELSKLNSQRTPAEQDVDQEMMTEEEKECLRTIGLKMHSCLVLGRRGVFNGVMEGLHQHWKHREVVKVITMQKLFRQVMHTAKLLEAESGGILVSVDKLKEGHAIIIYRGKNYRRPLRPTGGNLLSKRKALHRSLEMQRIGSLKFFASQRQQATLDLKLKLKFLLSHQFTLQNDEILLEKPRISLEEFPWFEGYLPAFLSPYSWMVD</sequence>
<evidence type="ECO:0000256" key="2">
    <source>
        <dbReference type="ARBA" id="ARBA00022528"/>
    </source>
</evidence>
<evidence type="ECO:0000256" key="6">
    <source>
        <dbReference type="ARBA" id="ARBA00022884"/>
    </source>
</evidence>
<dbReference type="InterPro" id="IPR045278">
    <property type="entry name" value="CRS1/CFM2/CFM3"/>
</dbReference>
<dbReference type="PANTHER" id="PTHR31846:SF10">
    <property type="entry name" value="CHLOROPLASTIC GROUP IIA INTRON SPLICING FACILITATOR CRS1, CHLOROPLASTIC"/>
    <property type="match status" value="1"/>
</dbReference>
<dbReference type="GO" id="GO:0003729">
    <property type="term" value="F:mRNA binding"/>
    <property type="evidence" value="ECO:0007669"/>
    <property type="project" value="InterPro"/>
</dbReference>
<keyword evidence="6 10" id="KW-0694">RNA-binding</keyword>
<feature type="compositionally biased region" description="Low complexity" evidence="12">
    <location>
        <begin position="52"/>
        <end position="72"/>
    </location>
</feature>
<keyword evidence="11" id="KW-0175">Coiled coil</keyword>
<reference evidence="14 15" key="1">
    <citation type="journal article" date="2022" name="G3 (Bethesda)">
        <title>Whole-genome sequence and methylome profiling of the almond [Prunus dulcis (Mill.) D.A. Webb] cultivar 'Nonpareil'.</title>
        <authorList>
            <person name="D'Amico-Willman K.M."/>
            <person name="Ouma W.Z."/>
            <person name="Meulia T."/>
            <person name="Sideli G.M."/>
            <person name="Gradziel T.M."/>
            <person name="Fresnedo-Ramirez J."/>
        </authorList>
    </citation>
    <scope>NUCLEOTIDE SEQUENCE [LARGE SCALE GENOMIC DNA]</scope>
    <source>
        <strain evidence="14">Clone GOH B32 T37-40</strain>
    </source>
</reference>
<dbReference type="GO" id="GO:0006397">
    <property type="term" value="P:mRNA processing"/>
    <property type="evidence" value="ECO:0007669"/>
    <property type="project" value="UniProtKB-KW"/>
</dbReference>
<evidence type="ECO:0000256" key="3">
    <source>
        <dbReference type="ARBA" id="ARBA00022640"/>
    </source>
</evidence>
<evidence type="ECO:0000256" key="10">
    <source>
        <dbReference type="PROSITE-ProRule" id="PRU00626"/>
    </source>
</evidence>
<keyword evidence="8" id="KW-0508">mRNA splicing</keyword>
<evidence type="ECO:0000256" key="11">
    <source>
        <dbReference type="SAM" id="Coils"/>
    </source>
</evidence>
<dbReference type="SUPFAM" id="SSF75471">
    <property type="entry name" value="YhbY-like"/>
    <property type="match status" value="3"/>
</dbReference>
<organism evidence="14 15">
    <name type="scientific">Prunus dulcis</name>
    <name type="common">Almond</name>
    <name type="synonym">Amygdalus dulcis</name>
    <dbReference type="NCBI Taxonomy" id="3755"/>
    <lineage>
        <taxon>Eukaryota</taxon>
        <taxon>Viridiplantae</taxon>
        <taxon>Streptophyta</taxon>
        <taxon>Embryophyta</taxon>
        <taxon>Tracheophyta</taxon>
        <taxon>Spermatophyta</taxon>
        <taxon>Magnoliopsida</taxon>
        <taxon>eudicotyledons</taxon>
        <taxon>Gunneridae</taxon>
        <taxon>Pentapetalae</taxon>
        <taxon>rosids</taxon>
        <taxon>fabids</taxon>
        <taxon>Rosales</taxon>
        <taxon>Rosaceae</taxon>
        <taxon>Amygdaloideae</taxon>
        <taxon>Amygdaleae</taxon>
        <taxon>Prunus</taxon>
    </lineage>
</organism>
<feature type="region of interest" description="Disordered" evidence="12">
    <location>
        <begin position="28"/>
        <end position="87"/>
    </location>
</feature>
<keyword evidence="7" id="KW-0809">Transit peptide</keyword>
<dbReference type="SMART" id="SM01103">
    <property type="entry name" value="CRS1_YhbY"/>
    <property type="match status" value="3"/>
</dbReference>
<dbReference type="GO" id="GO:0009507">
    <property type="term" value="C:chloroplast"/>
    <property type="evidence" value="ECO:0007669"/>
    <property type="project" value="UniProtKB-SubCell"/>
</dbReference>
<feature type="compositionally biased region" description="Polar residues" evidence="12">
    <location>
        <begin position="28"/>
        <end position="38"/>
    </location>
</feature>
<evidence type="ECO:0000256" key="9">
    <source>
        <dbReference type="ARBA" id="ARBA00023274"/>
    </source>
</evidence>
<proteinExistence type="predicted"/>
<feature type="compositionally biased region" description="Basic and acidic residues" evidence="12">
    <location>
        <begin position="371"/>
        <end position="380"/>
    </location>
</feature>
<dbReference type="FunFam" id="3.30.110.60:FF:000002">
    <property type="entry name" value="CRS2-associated factor 1, chloroplastic"/>
    <property type="match status" value="2"/>
</dbReference>
<comment type="caution">
    <text evidence="14">The sequence shown here is derived from an EMBL/GenBank/DDBJ whole genome shotgun (WGS) entry which is preliminary data.</text>
</comment>
<dbReference type="GO" id="GO:0000373">
    <property type="term" value="P:Group II intron splicing"/>
    <property type="evidence" value="ECO:0007669"/>
    <property type="project" value="UniProtKB-ARBA"/>
</dbReference>
<evidence type="ECO:0000256" key="7">
    <source>
        <dbReference type="ARBA" id="ARBA00022946"/>
    </source>
</evidence>
<comment type="subcellular location">
    <subcellularLocation>
        <location evidence="1">Plastid</location>
        <location evidence="1">Chloroplast</location>
    </subcellularLocation>
</comment>
<evidence type="ECO:0000256" key="8">
    <source>
        <dbReference type="ARBA" id="ARBA00023187"/>
    </source>
</evidence>
<name>A0AAD4WBQ7_PRUDU</name>
<keyword evidence="5" id="KW-0677">Repeat</keyword>
<keyword evidence="2" id="KW-0150">Chloroplast</keyword>
<keyword evidence="3" id="KW-0934">Plastid</keyword>
<feature type="domain" description="CRM" evidence="13">
    <location>
        <begin position="237"/>
        <end position="333"/>
    </location>
</feature>
<gene>
    <name evidence="14" type="ORF">L3X38_018513</name>
</gene>
<protein>
    <recommendedName>
        <fullName evidence="13">CRM domain-containing protein</fullName>
    </recommendedName>
</protein>
<evidence type="ECO:0000313" key="15">
    <source>
        <dbReference type="Proteomes" id="UP001054821"/>
    </source>
</evidence>
<keyword evidence="9" id="KW-0687">Ribonucleoprotein</keyword>
<dbReference type="Proteomes" id="UP001054821">
    <property type="component" value="Chromosome 3"/>
</dbReference>
<dbReference type="InterPro" id="IPR035920">
    <property type="entry name" value="YhbY-like_sf"/>
</dbReference>
<feature type="domain" description="CRM" evidence="13">
    <location>
        <begin position="667"/>
        <end position="767"/>
    </location>
</feature>
<dbReference type="PROSITE" id="PS51295">
    <property type="entry name" value="CRM"/>
    <property type="match status" value="3"/>
</dbReference>
<evidence type="ECO:0000313" key="14">
    <source>
        <dbReference type="EMBL" id="KAI5339241.1"/>
    </source>
</evidence>
<evidence type="ECO:0000256" key="5">
    <source>
        <dbReference type="ARBA" id="ARBA00022737"/>
    </source>
</evidence>
<feature type="region of interest" description="Disordered" evidence="12">
    <location>
        <begin position="344"/>
        <end position="381"/>
    </location>
</feature>
<dbReference type="Gene3D" id="3.30.110.60">
    <property type="entry name" value="YhbY-like"/>
    <property type="match status" value="3"/>
</dbReference>
<dbReference type="InterPro" id="IPR001890">
    <property type="entry name" value="RNA-binding_CRM"/>
</dbReference>
<dbReference type="PANTHER" id="PTHR31846">
    <property type="entry name" value="CRS1 / YHBY (CRM) DOMAIN-CONTAINING PROTEIN"/>
    <property type="match status" value="1"/>
</dbReference>
<dbReference type="GO" id="GO:1990904">
    <property type="term" value="C:ribonucleoprotein complex"/>
    <property type="evidence" value="ECO:0007669"/>
    <property type="project" value="UniProtKB-KW"/>
</dbReference>
<keyword evidence="4" id="KW-0507">mRNA processing</keyword>
<dbReference type="EMBL" id="JAJFAZ020000003">
    <property type="protein sequence ID" value="KAI5339241.1"/>
    <property type="molecule type" value="Genomic_DNA"/>
</dbReference>
<feature type="coiled-coil region" evidence="11">
    <location>
        <begin position="604"/>
        <end position="642"/>
    </location>
</feature>
<evidence type="ECO:0000256" key="12">
    <source>
        <dbReference type="SAM" id="MobiDB-lite"/>
    </source>
</evidence>
<evidence type="ECO:0000259" key="13">
    <source>
        <dbReference type="PROSITE" id="PS51295"/>
    </source>
</evidence>
<dbReference type="Pfam" id="PF01985">
    <property type="entry name" value="CRS1_YhbY"/>
    <property type="match status" value="3"/>
</dbReference>
<accession>A0AAD4WBQ7</accession>
<keyword evidence="15" id="KW-1185">Reference proteome</keyword>